<gene>
    <name evidence="1" type="ORF">Bca52824_048247</name>
</gene>
<protein>
    <submittedName>
        <fullName evidence="1">Uncharacterized protein</fullName>
    </submittedName>
</protein>
<sequence>MHTPVYCNNQDNILTESSMSGLDKLTFEPNNKAKSAFVLQLHMQSPYELVLLLCSHVLVSLGCVDVIGVDDSCLDVVAVDMKVWGGGQVCSGQIRGGQMRYG</sequence>
<comment type="caution">
    <text evidence="1">The sequence shown here is derived from an EMBL/GenBank/DDBJ whole genome shotgun (WGS) entry which is preliminary data.</text>
</comment>
<dbReference type="Proteomes" id="UP000886595">
    <property type="component" value="Unassembled WGS sequence"/>
</dbReference>
<dbReference type="AlphaFoldDB" id="A0A8X7RIM2"/>
<keyword evidence="2" id="KW-1185">Reference proteome</keyword>
<organism evidence="1 2">
    <name type="scientific">Brassica carinata</name>
    <name type="common">Ethiopian mustard</name>
    <name type="synonym">Abyssinian cabbage</name>
    <dbReference type="NCBI Taxonomy" id="52824"/>
    <lineage>
        <taxon>Eukaryota</taxon>
        <taxon>Viridiplantae</taxon>
        <taxon>Streptophyta</taxon>
        <taxon>Embryophyta</taxon>
        <taxon>Tracheophyta</taxon>
        <taxon>Spermatophyta</taxon>
        <taxon>Magnoliopsida</taxon>
        <taxon>eudicotyledons</taxon>
        <taxon>Gunneridae</taxon>
        <taxon>Pentapetalae</taxon>
        <taxon>rosids</taxon>
        <taxon>malvids</taxon>
        <taxon>Brassicales</taxon>
        <taxon>Brassicaceae</taxon>
        <taxon>Brassiceae</taxon>
        <taxon>Brassica</taxon>
    </lineage>
</organism>
<evidence type="ECO:0000313" key="2">
    <source>
        <dbReference type="Proteomes" id="UP000886595"/>
    </source>
</evidence>
<accession>A0A8X7RIM2</accession>
<name>A0A8X7RIM2_BRACI</name>
<dbReference type="EMBL" id="JAAMPC010000010">
    <property type="protein sequence ID" value="KAG2288643.1"/>
    <property type="molecule type" value="Genomic_DNA"/>
</dbReference>
<evidence type="ECO:0000313" key="1">
    <source>
        <dbReference type="EMBL" id="KAG2288643.1"/>
    </source>
</evidence>
<reference evidence="1 2" key="1">
    <citation type="submission" date="2020-02" db="EMBL/GenBank/DDBJ databases">
        <authorList>
            <person name="Ma Q."/>
            <person name="Huang Y."/>
            <person name="Song X."/>
            <person name="Pei D."/>
        </authorList>
    </citation>
    <scope>NUCLEOTIDE SEQUENCE [LARGE SCALE GENOMIC DNA]</scope>
    <source>
        <strain evidence="1">Sxm20200214</strain>
        <tissue evidence="1">Leaf</tissue>
    </source>
</reference>
<proteinExistence type="predicted"/>